<dbReference type="PANTHER" id="PTHR37484">
    <property type="entry name" value="ROD SHAPE-DETERMINING PROTEIN MRED"/>
    <property type="match status" value="1"/>
</dbReference>
<keyword evidence="8" id="KW-0997">Cell inner membrane</keyword>
<comment type="function">
    <text evidence="8">Involved in formation of the rod shape of the cell. May also contribute to regulation of formation of penicillin-binding proteins.</text>
</comment>
<keyword evidence="7 8" id="KW-0472">Membrane</keyword>
<name>A0A0K8QMV3_9GAMM</name>
<dbReference type="STRING" id="1475481.GCA_000953855_01531"/>
<dbReference type="Pfam" id="PF04093">
    <property type="entry name" value="MreD"/>
    <property type="match status" value="1"/>
</dbReference>
<sequence>MTRPRARFLLLAGSLAAALLLTLAPLPAALVPLKPYWPALVLIFWALEAPEHVGLGLAFAIGLFADLLNGALLGEQALRLTALVFIALRFRARLRFFPMWQQALAVFALLLNDRVLLLMVRAFAGDPLPPASYWLEPFTGTLVWPFLFLLLDDLRARLRVHEA</sequence>
<dbReference type="GO" id="GO:0005886">
    <property type="term" value="C:plasma membrane"/>
    <property type="evidence" value="ECO:0007669"/>
    <property type="project" value="UniProtKB-SubCell"/>
</dbReference>
<dbReference type="InterPro" id="IPR026034">
    <property type="entry name" value="MreD_proteobac"/>
</dbReference>
<evidence type="ECO:0000256" key="6">
    <source>
        <dbReference type="ARBA" id="ARBA00022989"/>
    </source>
</evidence>
<evidence type="ECO:0000313" key="11">
    <source>
        <dbReference type="EMBL" id="GAP66199.1"/>
    </source>
</evidence>
<keyword evidence="3 8" id="KW-1003">Cell membrane</keyword>
<feature type="transmembrane region" description="Helical" evidence="9">
    <location>
        <begin position="94"/>
        <end position="111"/>
    </location>
</feature>
<dbReference type="PANTHER" id="PTHR37484:SF1">
    <property type="entry name" value="ROD SHAPE-DETERMINING PROTEIN MRED"/>
    <property type="match status" value="1"/>
</dbReference>
<keyword evidence="6 9" id="KW-1133">Transmembrane helix</keyword>
<dbReference type="OrthoDB" id="6647425at2"/>
<dbReference type="HOGENOM" id="CLU_119315_0_0_6"/>
<dbReference type="EMBL" id="DF952379">
    <property type="protein sequence ID" value="GAN45199.1"/>
    <property type="molecule type" value="Genomic_DNA"/>
</dbReference>
<reference evidence="11" key="2">
    <citation type="submission" date="2015-08" db="EMBL/GenBank/DDBJ databases">
        <title>Complete DNA Sequence of Pseudomonas syringae pv. actinidiae, the Causal Agent of Kiwifruit Canker Disease.</title>
        <authorList>
            <person name="Rikkerink E.H.A."/>
            <person name="Fineran P.C."/>
        </authorList>
    </citation>
    <scope>NUCLEOTIDE SEQUENCE</scope>
    <source>
        <strain evidence="11">SkMP5</strain>
    </source>
</reference>
<keyword evidence="12" id="KW-1185">Reference proteome</keyword>
<dbReference type="GO" id="GO:0008360">
    <property type="term" value="P:regulation of cell shape"/>
    <property type="evidence" value="ECO:0007669"/>
    <property type="project" value="UniProtKB-UniRule"/>
</dbReference>
<reference evidence="10" key="1">
    <citation type="submission" date="2015-03" db="EMBL/GenBank/DDBJ databases">
        <title>Draft genome sequence of Mizugakiibacter sediminis skMP5.</title>
        <authorList>
            <person name="Watanabe T."/>
            <person name="Kojima H."/>
            <person name="Fukui M."/>
        </authorList>
    </citation>
    <scope>NUCLEOTIDE SEQUENCE</scope>
    <source>
        <strain evidence="10">SkMP5</strain>
    </source>
</reference>
<evidence type="ECO:0000313" key="10">
    <source>
        <dbReference type="EMBL" id="GAN45199.1"/>
    </source>
</evidence>
<organism evidence="11">
    <name type="scientific">Mizugakiibacter sediminis</name>
    <dbReference type="NCBI Taxonomy" id="1475481"/>
    <lineage>
        <taxon>Bacteria</taxon>
        <taxon>Pseudomonadati</taxon>
        <taxon>Pseudomonadota</taxon>
        <taxon>Gammaproteobacteria</taxon>
        <taxon>Lysobacterales</taxon>
        <taxon>Rhodanobacteraceae</taxon>
        <taxon>Mizugakiibacter</taxon>
    </lineage>
</organism>
<evidence type="ECO:0000256" key="4">
    <source>
        <dbReference type="ARBA" id="ARBA00022692"/>
    </source>
</evidence>
<evidence type="ECO:0000256" key="7">
    <source>
        <dbReference type="ARBA" id="ARBA00023136"/>
    </source>
</evidence>
<dbReference type="EMBL" id="DF970194">
    <property type="protein sequence ID" value="GAP66199.1"/>
    <property type="molecule type" value="Genomic_DNA"/>
</dbReference>
<proteinExistence type="inferred from homology"/>
<evidence type="ECO:0000256" key="1">
    <source>
        <dbReference type="ARBA" id="ARBA00004651"/>
    </source>
</evidence>
<feature type="transmembrane region" description="Helical" evidence="9">
    <location>
        <begin position="131"/>
        <end position="151"/>
    </location>
</feature>
<protein>
    <recommendedName>
        <fullName evidence="8">Rod shape-determining protein MreD</fullName>
    </recommendedName>
</protein>
<keyword evidence="5 8" id="KW-0133">Cell shape</keyword>
<evidence type="ECO:0000256" key="8">
    <source>
        <dbReference type="PIRNR" id="PIRNR018472"/>
    </source>
</evidence>
<evidence type="ECO:0000256" key="2">
    <source>
        <dbReference type="ARBA" id="ARBA00007776"/>
    </source>
</evidence>
<dbReference type="Proteomes" id="UP000253740">
    <property type="component" value="Unassembled WGS sequence"/>
</dbReference>
<accession>A0A0K8QMV3</accession>
<dbReference type="PIRSF" id="PIRSF018472">
    <property type="entry name" value="MreD_proteobac"/>
    <property type="match status" value="1"/>
</dbReference>
<evidence type="ECO:0000256" key="3">
    <source>
        <dbReference type="ARBA" id="ARBA00022475"/>
    </source>
</evidence>
<comment type="subcellular location">
    <subcellularLocation>
        <location evidence="8">Cell inner membrane</location>
    </subcellularLocation>
    <subcellularLocation>
        <location evidence="1">Cell membrane</location>
        <topology evidence="1">Multi-pass membrane protein</topology>
    </subcellularLocation>
</comment>
<dbReference type="InterPro" id="IPR007227">
    <property type="entry name" value="Cell_shape_determining_MreD"/>
</dbReference>
<dbReference type="RefSeq" id="WP_062536664.1">
    <property type="nucleotide sequence ID" value="NZ_DF970194.1"/>
</dbReference>
<evidence type="ECO:0000256" key="5">
    <source>
        <dbReference type="ARBA" id="ARBA00022960"/>
    </source>
</evidence>
<keyword evidence="4 9" id="KW-0812">Transmembrane</keyword>
<evidence type="ECO:0000256" key="9">
    <source>
        <dbReference type="SAM" id="Phobius"/>
    </source>
</evidence>
<dbReference type="AlphaFoldDB" id="A0A0K8QMV3"/>
<evidence type="ECO:0000313" key="12">
    <source>
        <dbReference type="Proteomes" id="UP000253740"/>
    </source>
</evidence>
<gene>
    <name evidence="10" type="ORF">MBSD_1744</name>
    <name evidence="11" type="ORF">MBSD_n1502</name>
</gene>
<feature type="transmembrane region" description="Helical" evidence="9">
    <location>
        <begin position="52"/>
        <end position="73"/>
    </location>
</feature>
<comment type="similarity">
    <text evidence="2 8">Belongs to the MreD family.</text>
</comment>
<dbReference type="NCBIfam" id="TIGR03426">
    <property type="entry name" value="shape_MreD"/>
    <property type="match status" value="1"/>
</dbReference>